<comment type="subcellular location">
    <subcellularLocation>
        <location evidence="1">Cell membrane</location>
        <topology evidence="1">Multi-pass membrane protein</topology>
    </subcellularLocation>
</comment>
<dbReference type="Pfam" id="PF17200">
    <property type="entry name" value="sCache_2"/>
    <property type="match status" value="1"/>
</dbReference>
<evidence type="ECO:0000256" key="3">
    <source>
        <dbReference type="ARBA" id="ARBA00022692"/>
    </source>
</evidence>
<evidence type="ECO:0000256" key="2">
    <source>
        <dbReference type="ARBA" id="ARBA00022475"/>
    </source>
</evidence>
<dbReference type="SMART" id="SM00283">
    <property type="entry name" value="MA"/>
    <property type="match status" value="1"/>
</dbReference>
<keyword evidence="3 9" id="KW-0812">Transmembrane</keyword>
<dbReference type="PANTHER" id="PTHR32089">
    <property type="entry name" value="METHYL-ACCEPTING CHEMOTAXIS PROTEIN MCPB"/>
    <property type="match status" value="1"/>
</dbReference>
<evidence type="ECO:0000256" key="9">
    <source>
        <dbReference type="SAM" id="Phobius"/>
    </source>
</evidence>
<evidence type="ECO:0000256" key="8">
    <source>
        <dbReference type="PROSITE-ProRule" id="PRU00284"/>
    </source>
</evidence>
<dbReference type="SMART" id="SM01049">
    <property type="entry name" value="Cache_2"/>
    <property type="match status" value="1"/>
</dbReference>
<dbReference type="PANTHER" id="PTHR32089:SF120">
    <property type="entry name" value="METHYL-ACCEPTING CHEMOTAXIS PROTEIN TLPQ"/>
    <property type="match status" value="1"/>
</dbReference>
<dbReference type="InterPro" id="IPR004090">
    <property type="entry name" value="Chemotax_Me-accpt_rcpt"/>
</dbReference>
<evidence type="ECO:0000256" key="7">
    <source>
        <dbReference type="ARBA" id="ARBA00029447"/>
    </source>
</evidence>
<evidence type="ECO:0000256" key="1">
    <source>
        <dbReference type="ARBA" id="ARBA00004651"/>
    </source>
</evidence>
<keyword evidence="6 8" id="KW-0807">Transducer</keyword>
<dbReference type="Pfam" id="PF00015">
    <property type="entry name" value="MCPsignal"/>
    <property type="match status" value="1"/>
</dbReference>
<accession>A0A1E5D1I7</accession>
<feature type="domain" description="HAMP" evidence="11">
    <location>
        <begin position="209"/>
        <end position="261"/>
    </location>
</feature>
<reference evidence="12 13" key="1">
    <citation type="journal article" date="2012" name="Science">
        <title>Ecological populations of bacteria act as socially cohesive units of antibiotic production and resistance.</title>
        <authorList>
            <person name="Cordero O.X."/>
            <person name="Wildschutte H."/>
            <person name="Kirkup B."/>
            <person name="Proehl S."/>
            <person name="Ngo L."/>
            <person name="Hussain F."/>
            <person name="Le Roux F."/>
            <person name="Mincer T."/>
            <person name="Polz M.F."/>
        </authorList>
    </citation>
    <scope>NUCLEOTIDE SEQUENCE [LARGE SCALE GENOMIC DNA]</scope>
    <source>
        <strain evidence="12 13">FF-238</strain>
    </source>
</reference>
<dbReference type="SUPFAM" id="SSF58104">
    <property type="entry name" value="Methyl-accepting chemotaxis protein (MCP) signaling domain"/>
    <property type="match status" value="1"/>
</dbReference>
<dbReference type="Pfam" id="PF00672">
    <property type="entry name" value="HAMP"/>
    <property type="match status" value="1"/>
</dbReference>
<comment type="similarity">
    <text evidence="7">Belongs to the methyl-accepting chemotaxis (MCP) protein family.</text>
</comment>
<keyword evidence="5 9" id="KW-0472">Membrane</keyword>
<dbReference type="EMBL" id="AJYW02000101">
    <property type="protein sequence ID" value="OEE76853.1"/>
    <property type="molecule type" value="Genomic_DNA"/>
</dbReference>
<protein>
    <submittedName>
        <fullName evidence="12">Chemotaxis protein</fullName>
    </submittedName>
</protein>
<dbReference type="InterPro" id="IPR033480">
    <property type="entry name" value="sCache_2"/>
</dbReference>
<dbReference type="FunFam" id="1.10.287.950:FF:000001">
    <property type="entry name" value="Methyl-accepting chemotaxis sensory transducer"/>
    <property type="match status" value="1"/>
</dbReference>
<evidence type="ECO:0000256" key="5">
    <source>
        <dbReference type="ARBA" id="ARBA00023136"/>
    </source>
</evidence>
<dbReference type="RefSeq" id="WP_017052778.1">
    <property type="nucleotide sequence ID" value="NZ_AJYW02000101.1"/>
</dbReference>
<dbReference type="GO" id="GO:0005886">
    <property type="term" value="C:plasma membrane"/>
    <property type="evidence" value="ECO:0007669"/>
    <property type="project" value="UniProtKB-SubCell"/>
</dbReference>
<comment type="caution">
    <text evidence="12">The sequence shown here is derived from an EMBL/GenBank/DDBJ whole genome shotgun (WGS) entry which is preliminary data.</text>
</comment>
<name>A0A1E5D1I7_9VIBR</name>
<keyword evidence="13" id="KW-1185">Reference proteome</keyword>
<dbReference type="AlphaFoldDB" id="A0A1E5D1I7"/>
<dbReference type="InterPro" id="IPR003660">
    <property type="entry name" value="HAMP_dom"/>
</dbReference>
<dbReference type="PROSITE" id="PS50885">
    <property type="entry name" value="HAMP"/>
    <property type="match status" value="1"/>
</dbReference>
<keyword evidence="2" id="KW-1003">Cell membrane</keyword>
<keyword evidence="4 9" id="KW-1133">Transmembrane helix</keyword>
<evidence type="ECO:0000313" key="13">
    <source>
        <dbReference type="Proteomes" id="UP000094165"/>
    </source>
</evidence>
<feature type="domain" description="Methyl-accepting transducer" evidence="10">
    <location>
        <begin position="266"/>
        <end position="502"/>
    </location>
</feature>
<proteinExistence type="inferred from homology"/>
<evidence type="ECO:0000259" key="11">
    <source>
        <dbReference type="PROSITE" id="PS50885"/>
    </source>
</evidence>
<dbReference type="GO" id="GO:0006935">
    <property type="term" value="P:chemotaxis"/>
    <property type="evidence" value="ECO:0007669"/>
    <property type="project" value="InterPro"/>
</dbReference>
<dbReference type="CDD" id="cd06225">
    <property type="entry name" value="HAMP"/>
    <property type="match status" value="1"/>
</dbReference>
<organism evidence="12 13">
    <name type="scientific">Vibrio genomosp. F6 str. FF-238</name>
    <dbReference type="NCBI Taxonomy" id="1191298"/>
    <lineage>
        <taxon>Bacteria</taxon>
        <taxon>Pseudomonadati</taxon>
        <taxon>Pseudomonadota</taxon>
        <taxon>Gammaproteobacteria</taxon>
        <taxon>Vibrionales</taxon>
        <taxon>Vibrionaceae</taxon>
        <taxon>Vibrio</taxon>
    </lineage>
</organism>
<feature type="transmembrane region" description="Helical" evidence="9">
    <location>
        <begin position="182"/>
        <end position="207"/>
    </location>
</feature>
<dbReference type="GO" id="GO:0007165">
    <property type="term" value="P:signal transduction"/>
    <property type="evidence" value="ECO:0007669"/>
    <property type="project" value="UniProtKB-KW"/>
</dbReference>
<dbReference type="InterPro" id="IPR004089">
    <property type="entry name" value="MCPsignal_dom"/>
</dbReference>
<dbReference type="Gene3D" id="1.10.287.950">
    <property type="entry name" value="Methyl-accepting chemotaxis protein"/>
    <property type="match status" value="1"/>
</dbReference>
<dbReference type="GO" id="GO:0004888">
    <property type="term" value="F:transmembrane signaling receptor activity"/>
    <property type="evidence" value="ECO:0007669"/>
    <property type="project" value="InterPro"/>
</dbReference>
<gene>
    <name evidence="12" type="ORF">A130_04680</name>
</gene>
<dbReference type="SMART" id="SM00304">
    <property type="entry name" value="HAMP"/>
    <property type="match status" value="1"/>
</dbReference>
<sequence>MKLSNLSVKNKLLAIVMAAVTMIIATCLYNLNEQRSSSYLEREGKLSSQVETVVKLVDYFYQQRSELGEEVAKSMALDAIKQIRFDETNYFWVTNPALNVLMHPIKPELIGQNAQGFKDGAGKYHWQEMATIAKTTQHGFLDYQWRSSTGELKDKISYVIYFSQWDWIVGSGILVADIQETFFANAIQGLIVAVILAVVLLAMGFVISTNIVNPLHNLIGKTHRIADGDLTVRLNFKRKDELGEVGGEIDRMLAKLQQTLQSANESAVLSSSMAQSIASASEEAATSVYSQYTQLEQLSAAMTEMSTTISDVAHNAETTALSTATATSHAEVSGGNMRATTDTIAEVSDNIAVADNLVTQLKSGVDEISSVVNVISDVSDQTNLLALNAAIEAARAGEQGRGFAVVADEVRNLASRTHNSTSEVQETIDALIERTTNTANTMQSSHSKVEASVAKAKETQAQLALMVEELVVSNDMVAQIAAASEQQGLVAQEMNQNVSSIHLSANEVKQASQLLAQESQSMAEASEVLKDQLRYFKV</sequence>
<evidence type="ECO:0000313" key="12">
    <source>
        <dbReference type="EMBL" id="OEE76853.1"/>
    </source>
</evidence>
<dbReference type="PRINTS" id="PR00260">
    <property type="entry name" value="CHEMTRNSDUCR"/>
</dbReference>
<evidence type="ECO:0000259" key="10">
    <source>
        <dbReference type="PROSITE" id="PS50111"/>
    </source>
</evidence>
<feature type="transmembrane region" description="Helical" evidence="9">
    <location>
        <begin position="12"/>
        <end position="32"/>
    </location>
</feature>
<evidence type="ECO:0000256" key="6">
    <source>
        <dbReference type="ARBA" id="ARBA00023224"/>
    </source>
</evidence>
<dbReference type="Proteomes" id="UP000094165">
    <property type="component" value="Unassembled WGS sequence"/>
</dbReference>
<dbReference type="Gene3D" id="3.30.450.20">
    <property type="entry name" value="PAS domain"/>
    <property type="match status" value="1"/>
</dbReference>
<dbReference type="PROSITE" id="PS50111">
    <property type="entry name" value="CHEMOTAXIS_TRANSDUC_2"/>
    <property type="match status" value="1"/>
</dbReference>
<evidence type="ECO:0000256" key="4">
    <source>
        <dbReference type="ARBA" id="ARBA00022989"/>
    </source>
</evidence>